<organism evidence="2 3">
    <name type="scientific">Thiohalocapsa marina</name>
    <dbReference type="NCBI Taxonomy" id="424902"/>
    <lineage>
        <taxon>Bacteria</taxon>
        <taxon>Pseudomonadati</taxon>
        <taxon>Pseudomonadota</taxon>
        <taxon>Gammaproteobacteria</taxon>
        <taxon>Chromatiales</taxon>
        <taxon>Chromatiaceae</taxon>
        <taxon>Thiohalocapsa</taxon>
    </lineage>
</organism>
<sequence length="192" mass="20726">MAYEAARLLADAGGAELDRARRKAAARLGLGNRRCWPDNAEIQQALLQQQRLFNGAGHAADLAELRRQALAAMQAFEAFEPRLVGPALDGTATREQGVDLLLFADRPEDVVLSLLEQHIPWRQSDEAFRYAGGEQQTHPVLTFIAGEVPVSLAVLPPQARRNPPLSPVSEQPERGAGPAQVRALLEAGASAL</sequence>
<keyword evidence="3" id="KW-1185">Reference proteome</keyword>
<protein>
    <recommendedName>
        <fullName evidence="4">Nucleotidyltransferase family protein</fullName>
    </recommendedName>
</protein>
<dbReference type="AlphaFoldDB" id="A0A5M8FLD7"/>
<dbReference type="Proteomes" id="UP000322981">
    <property type="component" value="Unassembled WGS sequence"/>
</dbReference>
<evidence type="ECO:0000256" key="1">
    <source>
        <dbReference type="SAM" id="MobiDB-lite"/>
    </source>
</evidence>
<comment type="caution">
    <text evidence="2">The sequence shown here is derived from an EMBL/GenBank/DDBJ whole genome shotgun (WGS) entry which is preliminary data.</text>
</comment>
<name>A0A5M8FLD7_9GAMM</name>
<feature type="region of interest" description="Disordered" evidence="1">
    <location>
        <begin position="160"/>
        <end position="179"/>
    </location>
</feature>
<accession>A0A5M8FLD7</accession>
<dbReference type="OrthoDB" id="5294130at2"/>
<dbReference type="EMBL" id="VWXX01000009">
    <property type="protein sequence ID" value="KAA6185547.1"/>
    <property type="molecule type" value="Genomic_DNA"/>
</dbReference>
<evidence type="ECO:0000313" key="2">
    <source>
        <dbReference type="EMBL" id="KAA6185547.1"/>
    </source>
</evidence>
<gene>
    <name evidence="2" type="ORF">F2Q65_08525</name>
</gene>
<evidence type="ECO:0000313" key="3">
    <source>
        <dbReference type="Proteomes" id="UP000322981"/>
    </source>
</evidence>
<proteinExistence type="predicted"/>
<reference evidence="2 3" key="1">
    <citation type="submission" date="2019-09" db="EMBL/GenBank/DDBJ databases">
        <title>Whole-genome sequence of the purple sulfur bacterium Thiohalocapsa marina DSM 19078.</title>
        <authorList>
            <person name="Kyndt J.A."/>
            <person name="Meyer T.E."/>
        </authorList>
    </citation>
    <scope>NUCLEOTIDE SEQUENCE [LARGE SCALE GENOMIC DNA]</scope>
    <source>
        <strain evidence="2 3">DSM 19078</strain>
    </source>
</reference>
<evidence type="ECO:0008006" key="4">
    <source>
        <dbReference type="Google" id="ProtNLM"/>
    </source>
</evidence>